<reference evidence="2" key="1">
    <citation type="journal article" date="2024" name="Proc. Natl. Acad. Sci. U.S.A.">
        <title>Extraordinary preservation of gene collinearity over three hundred million years revealed in homosporous lycophytes.</title>
        <authorList>
            <person name="Li C."/>
            <person name="Wickell D."/>
            <person name="Kuo L.Y."/>
            <person name="Chen X."/>
            <person name="Nie B."/>
            <person name="Liao X."/>
            <person name="Peng D."/>
            <person name="Ji J."/>
            <person name="Jenkins J."/>
            <person name="Williams M."/>
            <person name="Shu S."/>
            <person name="Plott C."/>
            <person name="Barry K."/>
            <person name="Rajasekar S."/>
            <person name="Grimwood J."/>
            <person name="Han X."/>
            <person name="Sun S."/>
            <person name="Hou Z."/>
            <person name="He W."/>
            <person name="Dai G."/>
            <person name="Sun C."/>
            <person name="Schmutz J."/>
            <person name="Leebens-Mack J.H."/>
            <person name="Li F.W."/>
            <person name="Wang L."/>
        </authorList>
    </citation>
    <scope>NUCLEOTIDE SEQUENCE [LARGE SCALE GENOMIC DNA]</scope>
    <source>
        <strain evidence="2">cv. PW_Plant_1</strain>
    </source>
</reference>
<gene>
    <name evidence="1" type="ORF">O6H91_09G113300</name>
</gene>
<accession>A0ACC2CTH3</accession>
<keyword evidence="2" id="KW-1185">Reference proteome</keyword>
<organism evidence="1 2">
    <name type="scientific">Diphasiastrum complanatum</name>
    <name type="common">Issler's clubmoss</name>
    <name type="synonym">Lycopodium complanatum</name>
    <dbReference type="NCBI Taxonomy" id="34168"/>
    <lineage>
        <taxon>Eukaryota</taxon>
        <taxon>Viridiplantae</taxon>
        <taxon>Streptophyta</taxon>
        <taxon>Embryophyta</taxon>
        <taxon>Tracheophyta</taxon>
        <taxon>Lycopodiopsida</taxon>
        <taxon>Lycopodiales</taxon>
        <taxon>Lycopodiaceae</taxon>
        <taxon>Lycopodioideae</taxon>
        <taxon>Diphasiastrum</taxon>
    </lineage>
</organism>
<dbReference type="EMBL" id="CM055100">
    <property type="protein sequence ID" value="KAJ7545272.1"/>
    <property type="molecule type" value="Genomic_DNA"/>
</dbReference>
<name>A0ACC2CTH3_DIPCM</name>
<evidence type="ECO:0000313" key="2">
    <source>
        <dbReference type="Proteomes" id="UP001162992"/>
    </source>
</evidence>
<proteinExistence type="predicted"/>
<comment type="caution">
    <text evidence="1">The sequence shown here is derived from an EMBL/GenBank/DDBJ whole genome shotgun (WGS) entry which is preliminary data.</text>
</comment>
<evidence type="ECO:0000313" key="1">
    <source>
        <dbReference type="EMBL" id="KAJ7545272.1"/>
    </source>
</evidence>
<sequence>MEHYLGDLSQHSGSDFSIPDEDDFSDLDSGDSHLGTQNELEKAKDGPNPYERDLVFKGDRVMSRKSMQQAPTMNFVSWPEVFSQTPIIHSSRRLEASRSSATGSPIPLANQHEVMTFKTSKEEVSKCMGKIPRSPQAPTSISNQYPSKVSNESCFNHLEVLDEYGPTQSDPAVITLQLRAASLQFNSPHCQVASIQNADKYPKKLDAWISSIKDLYRIKPPPSVSYSKPMPDIDKLMQEWSIEIEKALMEVELPTDNLDVDLNTFSDICCSILDIPVYKSRVESLHLMFSLYLELKENTYYSSLSQH</sequence>
<dbReference type="Proteomes" id="UP001162992">
    <property type="component" value="Chromosome 9"/>
</dbReference>
<protein>
    <submittedName>
        <fullName evidence="1">Uncharacterized protein</fullName>
    </submittedName>
</protein>